<dbReference type="EMBL" id="JBHSBN010000031">
    <property type="protein sequence ID" value="MFC4109982.1"/>
    <property type="molecule type" value="Genomic_DNA"/>
</dbReference>
<evidence type="ECO:0000313" key="3">
    <source>
        <dbReference type="Proteomes" id="UP001595868"/>
    </source>
</evidence>
<feature type="compositionally biased region" description="Basic and acidic residues" evidence="1">
    <location>
        <begin position="225"/>
        <end position="242"/>
    </location>
</feature>
<feature type="compositionally biased region" description="Low complexity" evidence="1">
    <location>
        <begin position="213"/>
        <end position="223"/>
    </location>
</feature>
<evidence type="ECO:0000313" key="2">
    <source>
        <dbReference type="EMBL" id="MFC4109982.1"/>
    </source>
</evidence>
<keyword evidence="3" id="KW-1185">Reference proteome</keyword>
<sequence length="445" mass="47432">MSQPQPGTGPAEPPATPDGTPGPVPRQRTAPDEPTSPSEPAPPAAPEPDTVASGDDPASTEPDTVASGDGPASPGTAAPEDVAETARTDAPERRDPTLEMSDQERAAWEPPVPVDPWADTAQPWEDDTDPEAWAEHPAHPEQQHWQPPAAQPPLPATRPYPAPPPPPLPATRPYPVPQQRAYQPPRPPYGPAVASGQPAPPVGPGPARPSAPPASRGPAGPVRELPNRSRDRRRSAGADRTRPAPPDPRPAPGYGPAPARRRRRRPGFRTLFLLLTLACCCGCPAWFGKPMWEQYPASASLPTEVADLSLRDDSRSRQAAEALKLDLRTEYVFAESTFAGVYSDPNNKRVTVFGVTGFRFTPDKDLAAEMTRLTGVYHLTDQQTIDTGVRGEFLSCGTGRADGTAVVVCGWADHGSLATALFDRRSVADSAQLVADLREHIVSRG</sequence>
<feature type="region of interest" description="Disordered" evidence="1">
    <location>
        <begin position="1"/>
        <end position="262"/>
    </location>
</feature>
<feature type="compositionally biased region" description="Pro residues" evidence="1">
    <location>
        <begin position="37"/>
        <end position="46"/>
    </location>
</feature>
<organism evidence="2 3">
    <name type="scientific">Micromonospora zhanjiangensis</name>
    <dbReference type="NCBI Taxonomy" id="1522057"/>
    <lineage>
        <taxon>Bacteria</taxon>
        <taxon>Bacillati</taxon>
        <taxon>Actinomycetota</taxon>
        <taxon>Actinomycetes</taxon>
        <taxon>Micromonosporales</taxon>
        <taxon>Micromonosporaceae</taxon>
        <taxon>Micromonospora</taxon>
    </lineage>
</organism>
<dbReference type="RefSeq" id="WP_377552071.1">
    <property type="nucleotide sequence ID" value="NZ_JBHSBN010000031.1"/>
</dbReference>
<evidence type="ECO:0000256" key="1">
    <source>
        <dbReference type="SAM" id="MobiDB-lite"/>
    </source>
</evidence>
<feature type="compositionally biased region" description="Pro residues" evidence="1">
    <location>
        <begin position="198"/>
        <end position="212"/>
    </location>
</feature>
<feature type="compositionally biased region" description="Pro residues" evidence="1">
    <location>
        <begin position="149"/>
        <end position="176"/>
    </location>
</feature>
<name>A0ABV8KVU6_9ACTN</name>
<protein>
    <recommendedName>
        <fullName evidence="4">Translation initiation factor IF-2</fullName>
    </recommendedName>
</protein>
<feature type="compositionally biased region" description="Pro residues" evidence="1">
    <location>
        <begin position="11"/>
        <end position="24"/>
    </location>
</feature>
<feature type="compositionally biased region" description="Basic and acidic residues" evidence="1">
    <location>
        <begin position="84"/>
        <end position="107"/>
    </location>
</feature>
<feature type="compositionally biased region" description="Basic and acidic residues" evidence="1">
    <location>
        <begin position="133"/>
        <end position="142"/>
    </location>
</feature>
<evidence type="ECO:0008006" key="4">
    <source>
        <dbReference type="Google" id="ProtNLM"/>
    </source>
</evidence>
<dbReference type="Proteomes" id="UP001595868">
    <property type="component" value="Unassembled WGS sequence"/>
</dbReference>
<comment type="caution">
    <text evidence="2">The sequence shown here is derived from an EMBL/GenBank/DDBJ whole genome shotgun (WGS) entry which is preliminary data.</text>
</comment>
<reference evidence="3" key="1">
    <citation type="journal article" date="2019" name="Int. J. Syst. Evol. Microbiol.">
        <title>The Global Catalogue of Microorganisms (GCM) 10K type strain sequencing project: providing services to taxonomists for standard genome sequencing and annotation.</title>
        <authorList>
            <consortium name="The Broad Institute Genomics Platform"/>
            <consortium name="The Broad Institute Genome Sequencing Center for Infectious Disease"/>
            <person name="Wu L."/>
            <person name="Ma J."/>
        </authorList>
    </citation>
    <scope>NUCLEOTIDE SEQUENCE [LARGE SCALE GENOMIC DNA]</scope>
    <source>
        <strain evidence="3">2902at01</strain>
    </source>
</reference>
<feature type="compositionally biased region" description="Pro residues" evidence="1">
    <location>
        <begin position="243"/>
        <end position="255"/>
    </location>
</feature>
<gene>
    <name evidence="2" type="ORF">ACFOX0_29160</name>
</gene>
<accession>A0ABV8KVU6</accession>
<proteinExistence type="predicted"/>
<feature type="compositionally biased region" description="Low complexity" evidence="1">
    <location>
        <begin position="1"/>
        <end position="10"/>
    </location>
</feature>